<feature type="domain" description="CwlT-like lysozyme" evidence="3">
    <location>
        <begin position="230"/>
        <end position="365"/>
    </location>
</feature>
<dbReference type="GO" id="GO:0004222">
    <property type="term" value="F:metalloendopeptidase activity"/>
    <property type="evidence" value="ECO:0007669"/>
    <property type="project" value="TreeGrafter"/>
</dbReference>
<dbReference type="AlphaFoldDB" id="A0A7V7RHX2"/>
<evidence type="ECO:0000259" key="3">
    <source>
        <dbReference type="Pfam" id="PF13702"/>
    </source>
</evidence>
<dbReference type="InterPro" id="IPR023346">
    <property type="entry name" value="Lysozyme-like_dom_sf"/>
</dbReference>
<evidence type="ECO:0000259" key="2">
    <source>
        <dbReference type="Pfam" id="PF01551"/>
    </source>
</evidence>
<keyword evidence="5" id="KW-1185">Reference proteome</keyword>
<dbReference type="InterPro" id="IPR016047">
    <property type="entry name" value="M23ase_b-sheet_dom"/>
</dbReference>
<dbReference type="InterPro" id="IPR011055">
    <property type="entry name" value="Dup_hybrid_motif"/>
</dbReference>
<dbReference type="EMBL" id="WBOT01000012">
    <property type="protein sequence ID" value="KAB2329440.1"/>
    <property type="molecule type" value="Genomic_DNA"/>
</dbReference>
<dbReference type="InterPro" id="IPR047194">
    <property type="entry name" value="CwlT-like_lysozyme"/>
</dbReference>
<dbReference type="Gene3D" id="1.10.530.10">
    <property type="match status" value="1"/>
</dbReference>
<feature type="transmembrane region" description="Helical" evidence="1">
    <location>
        <begin position="20"/>
        <end position="43"/>
    </location>
</feature>
<dbReference type="Proteomes" id="UP000441354">
    <property type="component" value="Unassembled WGS sequence"/>
</dbReference>
<dbReference type="InterPro" id="IPR050570">
    <property type="entry name" value="Cell_wall_metabolism_enzyme"/>
</dbReference>
<accession>A0A7V7RHX2</accession>
<keyword evidence="1" id="KW-1133">Transmembrane helix</keyword>
<comment type="caution">
    <text evidence="4">The sequence shown here is derived from an EMBL/GenBank/DDBJ whole genome shotgun (WGS) entry which is preliminary data.</text>
</comment>
<dbReference type="Pfam" id="PF01551">
    <property type="entry name" value="Peptidase_M23"/>
    <property type="match status" value="1"/>
</dbReference>
<name>A0A7V7RHX2_9BACI</name>
<dbReference type="SUPFAM" id="SSF51261">
    <property type="entry name" value="Duplicated hybrid motif"/>
    <property type="match status" value="1"/>
</dbReference>
<dbReference type="OrthoDB" id="9813368at2"/>
<dbReference type="CDD" id="cd16891">
    <property type="entry name" value="CwlT-like"/>
    <property type="match status" value="1"/>
</dbReference>
<evidence type="ECO:0000313" key="5">
    <source>
        <dbReference type="Proteomes" id="UP000441354"/>
    </source>
</evidence>
<dbReference type="PANTHER" id="PTHR21666">
    <property type="entry name" value="PEPTIDASE-RELATED"/>
    <property type="match status" value="1"/>
</dbReference>
<dbReference type="Gene3D" id="2.70.70.10">
    <property type="entry name" value="Glucose Permease (Domain IIA)"/>
    <property type="match status" value="1"/>
</dbReference>
<evidence type="ECO:0000256" key="1">
    <source>
        <dbReference type="SAM" id="Phobius"/>
    </source>
</evidence>
<sequence>MSVGALVKTGLLLKKYWKHILVVLFIAITLILMIPVLLMAAFLPGGEDEDIQKYIQVGNELSISWQDLITLDMVKYNNELVGRDPNDSAKHFIELRYEEFEPARYDCTEVKDGECIGFEHIPEKVTYSETAKGYSQVKAFLRGMSSESSIKAIIDSINSSNSRRVTLIQLTAEEAMADANFTKKQIEEFYDIQKSGVFQELYPEHQYMGLIPGACVNNVSPDGKAKANATVQAYTATIKKYADRYGIGQYTEIIKSMMMAESGGKGNDPMQASESGSANIISSCKGKFGAARIGCITNPEDSIHVGVLEFKSVIQHANYDIAIALQTYNFGPYFATWIKENGGKYSVEVAQLYSSTIMANAGQGLGTPTHAQKILTQYYEHPGCTAGSISPEMIGANNWVWPTKSTRVTDTFISTADFRYGEVHGAVDIGAVTPGVAGDQVWSMADGVVIQVGPITGGGRSVFVQHDNNVISRYIHLQAYNVNVGQKVTKGQVIGVMGGSGGTRTTIIDNAYAVHLDFQIKVNGEPVDPLQFFPNIR</sequence>
<organism evidence="4 5">
    <name type="scientific">Bacillus mesophilum</name>
    <dbReference type="NCBI Taxonomy" id="1071718"/>
    <lineage>
        <taxon>Bacteria</taxon>
        <taxon>Bacillati</taxon>
        <taxon>Bacillota</taxon>
        <taxon>Bacilli</taxon>
        <taxon>Bacillales</taxon>
        <taxon>Bacillaceae</taxon>
        <taxon>Bacillus</taxon>
    </lineage>
</organism>
<proteinExistence type="predicted"/>
<dbReference type="PANTHER" id="PTHR21666:SF270">
    <property type="entry name" value="MUREIN HYDROLASE ACTIVATOR ENVC"/>
    <property type="match status" value="1"/>
</dbReference>
<reference evidence="4 5" key="1">
    <citation type="journal article" date="2014" name="Arch. Microbiol.">
        <title>Bacillus mesophilum sp. nov., strain IITR-54T, a novel 4-chlorobiphenyl dechlorinating bacterium.</title>
        <authorList>
            <person name="Manickam N."/>
            <person name="Singh N.K."/>
            <person name="Bajaj A."/>
            <person name="Kumar R.M."/>
            <person name="Kaur G."/>
            <person name="Kaur N."/>
            <person name="Bala M."/>
            <person name="Kumar A."/>
            <person name="Mayilraj S."/>
        </authorList>
    </citation>
    <scope>NUCLEOTIDE SEQUENCE [LARGE SCALE GENOMIC DNA]</scope>
    <source>
        <strain evidence="4 5">IITR-54</strain>
    </source>
</reference>
<feature type="domain" description="M23ase beta-sheet core" evidence="2">
    <location>
        <begin position="424"/>
        <end position="529"/>
    </location>
</feature>
<gene>
    <name evidence="4" type="ORF">F7732_21180</name>
</gene>
<keyword evidence="1" id="KW-0812">Transmembrane</keyword>
<keyword evidence="1" id="KW-0472">Membrane</keyword>
<dbReference type="SUPFAM" id="SSF53955">
    <property type="entry name" value="Lysozyme-like"/>
    <property type="match status" value="1"/>
</dbReference>
<dbReference type="RefSeq" id="WP_151576013.1">
    <property type="nucleotide sequence ID" value="NZ_WBOT01000012.1"/>
</dbReference>
<evidence type="ECO:0000313" key="4">
    <source>
        <dbReference type="EMBL" id="KAB2329440.1"/>
    </source>
</evidence>
<protein>
    <submittedName>
        <fullName evidence="4">Peptidoglycan DD-metalloendopeptidase family protein</fullName>
    </submittedName>
</protein>
<dbReference type="Pfam" id="PF13702">
    <property type="entry name" value="Lysozyme_like"/>
    <property type="match status" value="1"/>
</dbReference>
<dbReference type="CDD" id="cd12797">
    <property type="entry name" value="M23_peptidase"/>
    <property type="match status" value="1"/>
</dbReference>